<evidence type="ECO:0000256" key="4">
    <source>
        <dbReference type="ARBA" id="ARBA00022722"/>
    </source>
</evidence>
<dbReference type="Pfam" id="PF23023">
    <property type="entry name" value="Anti-Pycsar_Apyc1"/>
    <property type="match status" value="1"/>
</dbReference>
<comment type="similarity">
    <text evidence="9">Belongs to the RNase Z family.</text>
</comment>
<dbReference type="NCBIfam" id="TIGR02651">
    <property type="entry name" value="RNase_Z"/>
    <property type="match status" value="1"/>
</dbReference>
<reference evidence="11" key="2">
    <citation type="submission" date="2020-09" db="EMBL/GenBank/DDBJ databases">
        <authorList>
            <person name="Sun Q."/>
            <person name="Ohkuma M."/>
        </authorList>
    </citation>
    <scope>NUCLEOTIDE SEQUENCE</scope>
    <source>
        <strain evidence="11">JCM 16108</strain>
    </source>
</reference>
<reference evidence="11" key="1">
    <citation type="journal article" date="2014" name="Int. J. Syst. Evol. Microbiol.">
        <title>Complete genome sequence of Corynebacterium casei LMG S-19264T (=DSM 44701T), isolated from a smear-ripened cheese.</title>
        <authorList>
            <consortium name="US DOE Joint Genome Institute (JGI-PGF)"/>
            <person name="Walter F."/>
            <person name="Albersmeier A."/>
            <person name="Kalinowski J."/>
            <person name="Ruckert C."/>
        </authorList>
    </citation>
    <scope>NUCLEOTIDE SEQUENCE</scope>
    <source>
        <strain evidence="11">JCM 16108</strain>
    </source>
</reference>
<feature type="binding site" evidence="9">
    <location>
        <position position="61"/>
    </location>
    <ligand>
        <name>Zn(2+)</name>
        <dbReference type="ChEBI" id="CHEBI:29105"/>
        <label>1</label>
        <note>catalytic</note>
    </ligand>
</feature>
<dbReference type="GO" id="GO:0042802">
    <property type="term" value="F:identical protein binding"/>
    <property type="evidence" value="ECO:0007669"/>
    <property type="project" value="UniProtKB-ARBA"/>
</dbReference>
<feature type="active site" description="Proton acceptor" evidence="9">
    <location>
        <position position="65"/>
    </location>
</feature>
<feature type="binding site" evidence="9">
    <location>
        <position position="210"/>
    </location>
    <ligand>
        <name>Zn(2+)</name>
        <dbReference type="ChEBI" id="CHEBI:29105"/>
        <label>2</label>
        <note>catalytic</note>
    </ligand>
</feature>
<feature type="binding site" evidence="9">
    <location>
        <position position="65"/>
    </location>
    <ligand>
        <name>Zn(2+)</name>
        <dbReference type="ChEBI" id="CHEBI:29105"/>
        <label>2</label>
        <note>catalytic</note>
    </ligand>
</feature>
<organism evidence="11 13">
    <name type="scientific">Halarchaeum rubridurum</name>
    <dbReference type="NCBI Taxonomy" id="489911"/>
    <lineage>
        <taxon>Archaea</taxon>
        <taxon>Methanobacteriati</taxon>
        <taxon>Methanobacteriota</taxon>
        <taxon>Stenosarchaea group</taxon>
        <taxon>Halobacteria</taxon>
        <taxon>Halobacteriales</taxon>
        <taxon>Halobacteriaceae</taxon>
    </lineage>
</organism>
<comment type="caution">
    <text evidence="11">The sequence shown here is derived from an EMBL/GenBank/DDBJ whole genome shotgun (WGS) entry which is preliminary data.</text>
</comment>
<evidence type="ECO:0000259" key="10">
    <source>
        <dbReference type="SMART" id="SM00849"/>
    </source>
</evidence>
<dbReference type="HAMAP" id="MF_01818">
    <property type="entry name" value="RNase_Z_BN"/>
    <property type="match status" value="1"/>
</dbReference>
<dbReference type="OrthoDB" id="85118at2157"/>
<proteinExistence type="inferred from homology"/>
<evidence type="ECO:0000313" key="11">
    <source>
        <dbReference type="EMBL" id="GGM58803.1"/>
    </source>
</evidence>
<dbReference type="InterPro" id="IPR013471">
    <property type="entry name" value="RNase_Z/BN"/>
</dbReference>
<evidence type="ECO:0000256" key="2">
    <source>
        <dbReference type="ARBA" id="ARBA00011738"/>
    </source>
</evidence>
<comment type="catalytic activity">
    <reaction evidence="1 9">
        <text>Endonucleolytic cleavage of RNA, removing extra 3' nucleotides from tRNA precursor, generating 3' termini of tRNAs. A 3'-hydroxy group is left at the tRNA terminus and a 5'-phosphoryl group is left at the trailer molecule.</text>
        <dbReference type="EC" id="3.1.26.11"/>
    </reaction>
</comment>
<feature type="binding site" evidence="9">
    <location>
        <position position="139"/>
    </location>
    <ligand>
        <name>Zn(2+)</name>
        <dbReference type="ChEBI" id="CHEBI:29105"/>
        <label>1</label>
        <note>catalytic</note>
    </ligand>
</feature>
<evidence type="ECO:0000256" key="3">
    <source>
        <dbReference type="ARBA" id="ARBA00022694"/>
    </source>
</evidence>
<dbReference type="EC" id="3.1.26.11" evidence="9"/>
<dbReference type="Pfam" id="PF12706">
    <property type="entry name" value="Lactamase_B_2"/>
    <property type="match status" value="1"/>
</dbReference>
<evidence type="ECO:0000256" key="8">
    <source>
        <dbReference type="ARBA" id="ARBA00022833"/>
    </source>
</evidence>
<sequence length="306" mass="32798">MTLSATFLGTSGAVPTVERNTSALHVRREGDAFLFDAGEGTQRQMMRYGTGFDVDAVFLSHVHGDHVLGLPGLVQTLDFNDRDSPLDVYTPRGTGDEVRSLVTAIGATPSFRLDVHEVAPGETVLERDAYGVEAFHTEHRTNSVGYALVEDDRKGRFDREHAEELGVPVGPKFSELHAGNPVELDDGTVVEPEQVVGDPRPGRKLVYTGDTRPIDATVAAAEDADLLVHDATFSDQDAERARQTAHSTGGEAGRIAREAGADRLALTHISSRYGGAVGALKADAADEHHGETILAHDGLTVDVPYQ</sequence>
<protein>
    <recommendedName>
        <fullName evidence="9">Ribonuclease Z</fullName>
        <shortName evidence="9">RNase Z</shortName>
        <ecNumber evidence="9">3.1.26.11</ecNumber>
    </recommendedName>
    <alternativeName>
        <fullName evidence="9">tRNA 3 endonuclease</fullName>
    </alternativeName>
    <alternativeName>
        <fullName evidence="9">tRNase Z</fullName>
    </alternativeName>
</protein>
<evidence type="ECO:0000256" key="6">
    <source>
        <dbReference type="ARBA" id="ARBA00022759"/>
    </source>
</evidence>
<keyword evidence="3 9" id="KW-0819">tRNA processing</keyword>
<feature type="domain" description="Metallo-beta-lactamase" evidence="10">
    <location>
        <begin position="20"/>
        <end position="210"/>
    </location>
</feature>
<dbReference type="GO" id="GO:0008270">
    <property type="term" value="F:zinc ion binding"/>
    <property type="evidence" value="ECO:0007669"/>
    <property type="project" value="UniProtKB-UniRule"/>
</dbReference>
<dbReference type="Proteomes" id="UP000614609">
    <property type="component" value="Unassembled WGS sequence"/>
</dbReference>
<comment type="function">
    <text evidence="9">Zinc phosphodiesterase, which displays some tRNA 3'-processing endonuclease activity. Probably involved in tRNA maturation, by removing a 3'-trailer from precursor tRNA.</text>
</comment>
<dbReference type="PANTHER" id="PTHR46018">
    <property type="entry name" value="ZINC PHOSPHODIESTERASE ELAC PROTEIN 1"/>
    <property type="match status" value="1"/>
</dbReference>
<keyword evidence="13" id="KW-1185">Reference proteome</keyword>
<dbReference type="EMBL" id="BMOO01000001">
    <property type="protein sequence ID" value="GGM58803.1"/>
    <property type="molecule type" value="Genomic_DNA"/>
</dbReference>
<feature type="binding site" evidence="9">
    <location>
        <position position="268"/>
    </location>
    <ligand>
        <name>Zn(2+)</name>
        <dbReference type="ChEBI" id="CHEBI:29105"/>
        <label>2</label>
        <note>catalytic</note>
    </ligand>
</feature>
<dbReference type="InterPro" id="IPR036866">
    <property type="entry name" value="RibonucZ/Hydroxyglut_hydro"/>
</dbReference>
<dbReference type="GO" id="GO:0042781">
    <property type="term" value="F:3'-tRNA processing endoribonuclease activity"/>
    <property type="evidence" value="ECO:0007669"/>
    <property type="project" value="UniProtKB-UniRule"/>
</dbReference>
<dbReference type="EMBL" id="JAGGKO010000001">
    <property type="protein sequence ID" value="MBP1954282.1"/>
    <property type="molecule type" value="Genomic_DNA"/>
</dbReference>
<dbReference type="SUPFAM" id="SSF56281">
    <property type="entry name" value="Metallo-hydrolase/oxidoreductase"/>
    <property type="match status" value="1"/>
</dbReference>
<dbReference type="AlphaFoldDB" id="A0A830FTG9"/>
<keyword evidence="6 9" id="KW-0255">Endonuclease</keyword>
<comment type="cofactor">
    <cofactor evidence="9">
        <name>Zn(2+)</name>
        <dbReference type="ChEBI" id="CHEBI:29105"/>
    </cofactor>
    <text evidence="9">Binds 2 Zn(2+) ions.</text>
</comment>
<keyword evidence="4 9" id="KW-0540">Nuclease</keyword>
<evidence type="ECO:0000256" key="7">
    <source>
        <dbReference type="ARBA" id="ARBA00022801"/>
    </source>
</evidence>
<dbReference type="FunFam" id="3.60.15.10:FF:000002">
    <property type="entry name" value="Ribonuclease Z"/>
    <property type="match status" value="1"/>
</dbReference>
<dbReference type="InterPro" id="IPR001279">
    <property type="entry name" value="Metallo-B-lactamas"/>
</dbReference>
<dbReference type="RefSeq" id="WP_188869715.1">
    <property type="nucleotide sequence ID" value="NZ_BMOO01000001.1"/>
</dbReference>
<dbReference type="Gene3D" id="3.60.15.10">
    <property type="entry name" value="Ribonuclease Z/Hydroxyacylglutathione hydrolase-like"/>
    <property type="match status" value="1"/>
</dbReference>
<gene>
    <name evidence="9" type="primary">rnz</name>
    <name evidence="11" type="ORF">GCM10009017_06160</name>
    <name evidence="12" type="ORF">J2752_001163</name>
</gene>
<evidence type="ECO:0000256" key="9">
    <source>
        <dbReference type="HAMAP-Rule" id="MF_01818"/>
    </source>
</evidence>
<comment type="subunit">
    <text evidence="2 9">Homodimer.</text>
</comment>
<evidence type="ECO:0000313" key="12">
    <source>
        <dbReference type="EMBL" id="MBP1954282.1"/>
    </source>
</evidence>
<dbReference type="NCBIfam" id="NF000801">
    <property type="entry name" value="PRK00055.1-3"/>
    <property type="match status" value="1"/>
</dbReference>
<reference evidence="12" key="3">
    <citation type="submission" date="2021-03" db="EMBL/GenBank/DDBJ databases">
        <title>Genomic Encyclopedia of Type Strains, Phase IV (KMG-IV): sequencing the most valuable type-strain genomes for metagenomic binning, comparative biology and taxonomic classification.</title>
        <authorList>
            <person name="Goeker M."/>
        </authorList>
    </citation>
    <scope>NUCLEOTIDE SEQUENCE</scope>
    <source>
        <strain evidence="12">DSM 22443</strain>
    </source>
</reference>
<feature type="binding site" evidence="9">
    <location>
        <position position="63"/>
    </location>
    <ligand>
        <name>Zn(2+)</name>
        <dbReference type="ChEBI" id="CHEBI:29105"/>
        <label>1</label>
        <note>catalytic</note>
    </ligand>
</feature>
<keyword evidence="7 9" id="KW-0378">Hydrolase</keyword>
<accession>A0A830FTG9</accession>
<feature type="binding site" evidence="9">
    <location>
        <position position="210"/>
    </location>
    <ligand>
        <name>Zn(2+)</name>
        <dbReference type="ChEBI" id="CHEBI:29105"/>
        <label>1</label>
        <note>catalytic</note>
    </ligand>
</feature>
<dbReference type="SMART" id="SM00849">
    <property type="entry name" value="Lactamase_B"/>
    <property type="match status" value="1"/>
</dbReference>
<keyword evidence="8 9" id="KW-0862">Zinc</keyword>
<name>A0A830FTG9_9EURY</name>
<dbReference type="PANTHER" id="PTHR46018:SF2">
    <property type="entry name" value="ZINC PHOSPHODIESTERASE ELAC PROTEIN 1"/>
    <property type="match status" value="1"/>
</dbReference>
<evidence type="ECO:0000256" key="5">
    <source>
        <dbReference type="ARBA" id="ARBA00022723"/>
    </source>
</evidence>
<evidence type="ECO:0000256" key="1">
    <source>
        <dbReference type="ARBA" id="ARBA00000402"/>
    </source>
</evidence>
<feature type="binding site" evidence="9">
    <location>
        <position position="66"/>
    </location>
    <ligand>
        <name>Zn(2+)</name>
        <dbReference type="ChEBI" id="CHEBI:29105"/>
        <label>2</label>
        <note>catalytic</note>
    </ligand>
</feature>
<dbReference type="CDD" id="cd07717">
    <property type="entry name" value="RNaseZ_ZiPD-like_MBL-fold"/>
    <property type="match status" value="1"/>
</dbReference>
<dbReference type="Proteomes" id="UP000765891">
    <property type="component" value="Unassembled WGS sequence"/>
</dbReference>
<keyword evidence="5 9" id="KW-0479">Metal-binding</keyword>
<evidence type="ECO:0000313" key="13">
    <source>
        <dbReference type="Proteomes" id="UP000614609"/>
    </source>
</evidence>